<evidence type="ECO:0000313" key="3">
    <source>
        <dbReference type="Proteomes" id="UP001517247"/>
    </source>
</evidence>
<keyword evidence="3" id="KW-1185">Reference proteome</keyword>
<reference evidence="2 3" key="1">
    <citation type="submission" date="2024-12" db="EMBL/GenBank/DDBJ databases">
        <authorList>
            <person name="Hu S."/>
        </authorList>
    </citation>
    <scope>NUCLEOTIDE SEQUENCE [LARGE SCALE GENOMIC DNA]</scope>
    <source>
        <strain evidence="2 3">THG-T11</strain>
    </source>
</reference>
<evidence type="ECO:0000313" key="2">
    <source>
        <dbReference type="EMBL" id="MFN0256834.1"/>
    </source>
</evidence>
<comment type="caution">
    <text evidence="2">The sequence shown here is derived from an EMBL/GenBank/DDBJ whole genome shotgun (WGS) entry which is preliminary data.</text>
</comment>
<sequence length="157" mass="18321">MRTLSLFLLLFTASHIVTAQVQKVSKKQHPTIGVYRVTEAMDTLFRLFKKNDVLDVSGRNGLRHYRAGKLKGTYKIMPDTITVKRIAPCLVPPCPEFMDVVPVFYMEPINRFISFNDLENKSYLEAYDPAIYRSKSNKPVNRYKWELLYVLKKIKDK</sequence>
<feature type="signal peptide" evidence="1">
    <location>
        <begin position="1"/>
        <end position="19"/>
    </location>
</feature>
<gene>
    <name evidence="2" type="ORF">E6A44_014690</name>
</gene>
<organism evidence="2 3">
    <name type="scientific">Pedobacter ureilyticus</name>
    <dbReference type="NCBI Taxonomy" id="1393051"/>
    <lineage>
        <taxon>Bacteria</taxon>
        <taxon>Pseudomonadati</taxon>
        <taxon>Bacteroidota</taxon>
        <taxon>Sphingobacteriia</taxon>
        <taxon>Sphingobacteriales</taxon>
        <taxon>Sphingobacteriaceae</taxon>
        <taxon>Pedobacter</taxon>
    </lineage>
</organism>
<accession>A0ABW9J9R8</accession>
<proteinExistence type="predicted"/>
<feature type="chain" id="PRO_5045184709" evidence="1">
    <location>
        <begin position="20"/>
        <end position="157"/>
    </location>
</feature>
<name>A0ABW9J9R8_9SPHI</name>
<protein>
    <submittedName>
        <fullName evidence="2">Uncharacterized protein</fullName>
    </submittedName>
</protein>
<evidence type="ECO:0000256" key="1">
    <source>
        <dbReference type="SAM" id="SignalP"/>
    </source>
</evidence>
<dbReference type="Proteomes" id="UP001517247">
    <property type="component" value="Unassembled WGS sequence"/>
</dbReference>
<dbReference type="EMBL" id="SSHJ02000008">
    <property type="protein sequence ID" value="MFN0256834.1"/>
    <property type="molecule type" value="Genomic_DNA"/>
</dbReference>
<dbReference type="RefSeq" id="WP_138723937.1">
    <property type="nucleotide sequence ID" value="NZ_SSHJ02000008.1"/>
</dbReference>
<keyword evidence="1" id="KW-0732">Signal</keyword>